<evidence type="ECO:0000256" key="4">
    <source>
        <dbReference type="ARBA" id="ARBA00022692"/>
    </source>
</evidence>
<organism evidence="8 9">
    <name type="scientific">Litoribrevibacter euphylliae</name>
    <dbReference type="NCBI Taxonomy" id="1834034"/>
    <lineage>
        <taxon>Bacteria</taxon>
        <taxon>Pseudomonadati</taxon>
        <taxon>Pseudomonadota</taxon>
        <taxon>Gammaproteobacteria</taxon>
        <taxon>Oceanospirillales</taxon>
        <taxon>Oceanospirillaceae</taxon>
        <taxon>Litoribrevibacter</taxon>
    </lineage>
</organism>
<evidence type="ECO:0000256" key="6">
    <source>
        <dbReference type="ARBA" id="ARBA00023136"/>
    </source>
</evidence>
<comment type="caution">
    <text evidence="8">The sequence shown here is derived from an EMBL/GenBank/DDBJ whole genome shotgun (WGS) entry which is preliminary data.</text>
</comment>
<dbReference type="Proteomes" id="UP001595476">
    <property type="component" value="Unassembled WGS sequence"/>
</dbReference>
<evidence type="ECO:0000256" key="7">
    <source>
        <dbReference type="HAMAP-Rule" id="MF_01147"/>
    </source>
</evidence>
<keyword evidence="9" id="KW-1185">Reference proteome</keyword>
<keyword evidence="6 7" id="KW-0472">Membrane</keyword>
<dbReference type="GO" id="GO:0008961">
    <property type="term" value="F:phosphatidylglycerol-prolipoprotein diacylglyceryl transferase activity"/>
    <property type="evidence" value="ECO:0007669"/>
    <property type="project" value="UniProtKB-EC"/>
</dbReference>
<dbReference type="PANTHER" id="PTHR30589">
    <property type="entry name" value="PROLIPOPROTEIN DIACYLGLYCERYL TRANSFERASE"/>
    <property type="match status" value="1"/>
</dbReference>
<feature type="transmembrane region" description="Helical" evidence="7">
    <location>
        <begin position="57"/>
        <end position="77"/>
    </location>
</feature>
<keyword evidence="2 7" id="KW-1003">Cell membrane</keyword>
<dbReference type="RefSeq" id="WP_386722385.1">
    <property type="nucleotide sequence ID" value="NZ_JBHRSZ010000007.1"/>
</dbReference>
<keyword evidence="4 7" id="KW-0812">Transmembrane</keyword>
<dbReference type="PROSITE" id="PS01311">
    <property type="entry name" value="LGT"/>
    <property type="match status" value="1"/>
</dbReference>
<comment type="subcellular location">
    <subcellularLocation>
        <location evidence="7">Cell membrane</location>
        <topology evidence="7">Multi-pass membrane protein</topology>
    </subcellularLocation>
</comment>
<dbReference type="Pfam" id="PF01790">
    <property type="entry name" value="LGT"/>
    <property type="match status" value="1"/>
</dbReference>
<feature type="transmembrane region" description="Helical" evidence="7">
    <location>
        <begin position="20"/>
        <end position="37"/>
    </location>
</feature>
<feature type="transmembrane region" description="Helical" evidence="7">
    <location>
        <begin position="89"/>
        <end position="110"/>
    </location>
</feature>
<evidence type="ECO:0000256" key="1">
    <source>
        <dbReference type="ARBA" id="ARBA00007150"/>
    </source>
</evidence>
<comment type="catalytic activity">
    <reaction evidence="7">
        <text>L-cysteinyl-[prolipoprotein] + a 1,2-diacyl-sn-glycero-3-phospho-(1'-sn-glycerol) = an S-1,2-diacyl-sn-glyceryl-L-cysteinyl-[prolipoprotein] + sn-glycerol 1-phosphate + H(+)</text>
        <dbReference type="Rhea" id="RHEA:56712"/>
        <dbReference type="Rhea" id="RHEA-COMP:14679"/>
        <dbReference type="Rhea" id="RHEA-COMP:14680"/>
        <dbReference type="ChEBI" id="CHEBI:15378"/>
        <dbReference type="ChEBI" id="CHEBI:29950"/>
        <dbReference type="ChEBI" id="CHEBI:57685"/>
        <dbReference type="ChEBI" id="CHEBI:64716"/>
        <dbReference type="ChEBI" id="CHEBI:140658"/>
        <dbReference type="EC" id="2.5.1.145"/>
    </reaction>
</comment>
<proteinExistence type="inferred from homology"/>
<comment type="function">
    <text evidence="7">Catalyzes the transfer of the diacylglyceryl group from phosphatidylglycerol to the sulfhydryl group of the N-terminal cysteine of a prolipoprotein, the first step in the formation of mature lipoproteins.</text>
</comment>
<dbReference type="NCBIfam" id="TIGR00544">
    <property type="entry name" value="lgt"/>
    <property type="match status" value="1"/>
</dbReference>
<feature type="transmembrane region" description="Helical" evidence="7">
    <location>
        <begin position="198"/>
        <end position="215"/>
    </location>
</feature>
<feature type="transmembrane region" description="Helical" evidence="7">
    <location>
        <begin position="173"/>
        <end position="191"/>
    </location>
</feature>
<keyword evidence="3 7" id="KW-0808">Transferase</keyword>
<dbReference type="HAMAP" id="MF_01147">
    <property type="entry name" value="Lgt"/>
    <property type="match status" value="1"/>
</dbReference>
<keyword evidence="5 7" id="KW-1133">Transmembrane helix</keyword>
<evidence type="ECO:0000313" key="9">
    <source>
        <dbReference type="Proteomes" id="UP001595476"/>
    </source>
</evidence>
<gene>
    <name evidence="7 8" type="primary">lgt</name>
    <name evidence="8" type="ORF">ACFOEK_15570</name>
</gene>
<reference evidence="9" key="1">
    <citation type="journal article" date="2019" name="Int. J. Syst. Evol. Microbiol.">
        <title>The Global Catalogue of Microorganisms (GCM) 10K type strain sequencing project: providing services to taxonomists for standard genome sequencing and annotation.</title>
        <authorList>
            <consortium name="The Broad Institute Genomics Platform"/>
            <consortium name="The Broad Institute Genome Sequencing Center for Infectious Disease"/>
            <person name="Wu L."/>
            <person name="Ma J."/>
        </authorList>
    </citation>
    <scope>NUCLEOTIDE SEQUENCE [LARGE SCALE GENOMIC DNA]</scope>
    <source>
        <strain evidence="9">KCTC 52438</strain>
    </source>
</reference>
<evidence type="ECO:0000256" key="5">
    <source>
        <dbReference type="ARBA" id="ARBA00022989"/>
    </source>
</evidence>
<name>A0ABV7HIB3_9GAMM</name>
<evidence type="ECO:0000256" key="2">
    <source>
        <dbReference type="ARBA" id="ARBA00022475"/>
    </source>
</evidence>
<feature type="transmembrane region" description="Helical" evidence="7">
    <location>
        <begin position="122"/>
        <end position="143"/>
    </location>
</feature>
<comment type="pathway">
    <text evidence="7">Protein modification; lipoprotein biosynthesis (diacylglyceryl transfer).</text>
</comment>
<dbReference type="EMBL" id="JBHRSZ010000007">
    <property type="protein sequence ID" value="MFC3152454.1"/>
    <property type="molecule type" value="Genomic_DNA"/>
</dbReference>
<accession>A0ABV7HIB3</accession>
<dbReference type="EC" id="2.5.1.145" evidence="7"/>
<dbReference type="PANTHER" id="PTHR30589:SF0">
    <property type="entry name" value="PHOSPHATIDYLGLYCEROL--PROLIPOPROTEIN DIACYLGLYCERYL TRANSFERASE"/>
    <property type="match status" value="1"/>
</dbReference>
<evidence type="ECO:0000256" key="3">
    <source>
        <dbReference type="ARBA" id="ARBA00022679"/>
    </source>
</evidence>
<sequence length="265" mass="29771">MIAYPSIDPVAIELGPLKVHWYGLMYLLGFAAAYFLLNYRAQRNGQYTKDQISDLVFWGALGVILGGRIGYVLFYNFSHFLQDPLSLFAIWEGGMSFHGGLLGVMISLTLYGRKINKTFFELMDFIVPVVPIGLGAGRIGNFIGGELWGRVTDVPWAMVFPRAGDLPRHPSQLYQFALEGVALFLIVWFFSSKERPRMVVSGLFLACYGVFRFIVEFVRQPDEQLGYLYGDWLTMGQVLSTPMILIGVAFMVIGYKKQAQQTSAA</sequence>
<dbReference type="InterPro" id="IPR001640">
    <property type="entry name" value="Lgt"/>
</dbReference>
<protein>
    <recommendedName>
        <fullName evidence="7">Phosphatidylglycerol--prolipoprotein diacylglyceryl transferase</fullName>
        <ecNumber evidence="7">2.5.1.145</ecNumber>
    </recommendedName>
</protein>
<feature type="transmembrane region" description="Helical" evidence="7">
    <location>
        <begin position="235"/>
        <end position="255"/>
    </location>
</feature>
<evidence type="ECO:0000313" key="8">
    <source>
        <dbReference type="EMBL" id="MFC3152454.1"/>
    </source>
</evidence>
<feature type="binding site" evidence="7">
    <location>
        <position position="138"/>
    </location>
    <ligand>
        <name>a 1,2-diacyl-sn-glycero-3-phospho-(1'-sn-glycerol)</name>
        <dbReference type="ChEBI" id="CHEBI:64716"/>
    </ligand>
</feature>
<comment type="similarity">
    <text evidence="1 7">Belongs to the Lgt family.</text>
</comment>